<keyword evidence="3 5" id="KW-0067">ATP-binding</keyword>
<dbReference type="SMART" id="SM00382">
    <property type="entry name" value="AAA"/>
    <property type="match status" value="1"/>
</dbReference>
<dbReference type="GO" id="GO:0043190">
    <property type="term" value="C:ATP-binding cassette (ABC) transporter complex"/>
    <property type="evidence" value="ECO:0007669"/>
    <property type="project" value="InterPro"/>
</dbReference>
<accession>A0A3P3XIP1</accession>
<dbReference type="EC" id="3.6.3.31" evidence="5"/>
<evidence type="ECO:0000256" key="3">
    <source>
        <dbReference type="ARBA" id="ARBA00022840"/>
    </source>
</evidence>
<dbReference type="GO" id="GO:0016887">
    <property type="term" value="F:ATP hydrolysis activity"/>
    <property type="evidence" value="ECO:0007669"/>
    <property type="project" value="InterPro"/>
</dbReference>
<dbReference type="GO" id="GO:0140359">
    <property type="term" value="F:ABC-type transporter activity"/>
    <property type="evidence" value="ECO:0007669"/>
    <property type="project" value="UniProtKB-ARBA"/>
</dbReference>
<evidence type="ECO:0000256" key="2">
    <source>
        <dbReference type="ARBA" id="ARBA00022741"/>
    </source>
</evidence>
<dbReference type="InterPro" id="IPR003439">
    <property type="entry name" value="ABC_transporter-like_ATP-bd"/>
</dbReference>
<evidence type="ECO:0000259" key="4">
    <source>
        <dbReference type="PROSITE" id="PS50893"/>
    </source>
</evidence>
<proteinExistence type="predicted"/>
<dbReference type="InterPro" id="IPR027417">
    <property type="entry name" value="P-loop_NTPase"/>
</dbReference>
<sequence>MSVRLVNITKEFADPEREGGKLVAVRDFNLEIQEGEFVTLLGPSGCGKTTTLRMIAGFEMPTTGEVWIGGKNVSNDPPNKRDTSMVFQSYAIFPHMSVEQNVGFGLELKGRPKAEITREVRQIMEVMGIADLAHRRPDQLSGGQQQRVALARAIVNRPSVLLFDEPLSNLDAKLREQMRVEIRRIQQTFKITSVYVTHDQAEAMTVSDRIVVMSKGRMMQVGSPFEIYSRPANRFVADFIGRVNLLSVTVERLEQEKNIVRGTDGSRYEAASAASGVAEGGKALLMVRPESLSVESSAGAAPAAEGRMAFAQGVIDKTVYLGATVEYEIDAGYERPILAVSHDPVDAGFWRTGDRVVLRYSPRAAHLLPPESE</sequence>
<feature type="domain" description="ABC transporter" evidence="4">
    <location>
        <begin position="3"/>
        <end position="240"/>
    </location>
</feature>
<dbReference type="PROSITE" id="PS00211">
    <property type="entry name" value="ABC_TRANSPORTER_1"/>
    <property type="match status" value="1"/>
</dbReference>
<protein>
    <submittedName>
        <fullName evidence="5">Spermidine/putrescine import ATP-binding protein PotA</fullName>
        <ecNumber evidence="5">3.6.3.31</ecNumber>
    </submittedName>
</protein>
<dbReference type="InterPro" id="IPR008995">
    <property type="entry name" value="Mo/tungstate-bd_C_term_dom"/>
</dbReference>
<dbReference type="InterPro" id="IPR017871">
    <property type="entry name" value="ABC_transporter-like_CS"/>
</dbReference>
<keyword evidence="1" id="KW-0813">Transport</keyword>
<dbReference type="SUPFAM" id="SSF52540">
    <property type="entry name" value="P-loop containing nucleoside triphosphate hydrolases"/>
    <property type="match status" value="1"/>
</dbReference>
<gene>
    <name evidence="5" type="primary">potA</name>
    <name evidence="5" type="ORF">SPIROBIBN47_210116</name>
</gene>
<dbReference type="GO" id="GO:0005524">
    <property type="term" value="F:ATP binding"/>
    <property type="evidence" value="ECO:0007669"/>
    <property type="project" value="UniProtKB-KW"/>
</dbReference>
<dbReference type="Gene3D" id="3.40.50.300">
    <property type="entry name" value="P-loop containing nucleotide triphosphate hydrolases"/>
    <property type="match status" value="1"/>
</dbReference>
<dbReference type="Gene3D" id="2.40.50.100">
    <property type="match status" value="1"/>
</dbReference>
<dbReference type="FunFam" id="3.40.50.300:FF:000042">
    <property type="entry name" value="Maltose/maltodextrin ABC transporter, ATP-binding protein"/>
    <property type="match status" value="1"/>
</dbReference>
<dbReference type="PROSITE" id="PS50893">
    <property type="entry name" value="ABC_TRANSPORTER_2"/>
    <property type="match status" value="1"/>
</dbReference>
<keyword evidence="5" id="KW-0378">Hydrolase</keyword>
<dbReference type="PANTHER" id="PTHR42781">
    <property type="entry name" value="SPERMIDINE/PUTRESCINE IMPORT ATP-BINDING PROTEIN POTA"/>
    <property type="match status" value="1"/>
</dbReference>
<dbReference type="AlphaFoldDB" id="A0A3P3XIP1"/>
<dbReference type="PANTHER" id="PTHR42781:SF4">
    <property type="entry name" value="SPERMIDINE_PUTRESCINE IMPORT ATP-BINDING PROTEIN POTA"/>
    <property type="match status" value="1"/>
</dbReference>
<dbReference type="InterPro" id="IPR003593">
    <property type="entry name" value="AAA+_ATPase"/>
</dbReference>
<dbReference type="InterPro" id="IPR013611">
    <property type="entry name" value="Transp-assoc_OB_typ2"/>
</dbReference>
<evidence type="ECO:0000256" key="1">
    <source>
        <dbReference type="ARBA" id="ARBA00022448"/>
    </source>
</evidence>
<dbReference type="Pfam" id="PF00005">
    <property type="entry name" value="ABC_tran"/>
    <property type="match status" value="1"/>
</dbReference>
<dbReference type="InterPro" id="IPR050093">
    <property type="entry name" value="ABC_SmlMolc_Importer"/>
</dbReference>
<evidence type="ECO:0000313" key="5">
    <source>
        <dbReference type="EMBL" id="SLM11899.1"/>
    </source>
</evidence>
<dbReference type="Pfam" id="PF08402">
    <property type="entry name" value="TOBE_2"/>
    <property type="match status" value="1"/>
</dbReference>
<dbReference type="EMBL" id="FWDM01000014">
    <property type="protein sequence ID" value="SLM11899.1"/>
    <property type="molecule type" value="Genomic_DNA"/>
</dbReference>
<reference evidence="5" key="1">
    <citation type="submission" date="2017-02" db="EMBL/GenBank/DDBJ databases">
        <authorList>
            <person name="Regsiter A."/>
            <person name="William W."/>
        </authorList>
    </citation>
    <scope>NUCLEOTIDE SEQUENCE</scope>
    <source>
        <strain evidence="5">Bib</strain>
    </source>
</reference>
<organism evidence="5">
    <name type="scientific">uncultured spirochete</name>
    <dbReference type="NCBI Taxonomy" id="156406"/>
    <lineage>
        <taxon>Bacteria</taxon>
        <taxon>Pseudomonadati</taxon>
        <taxon>Spirochaetota</taxon>
        <taxon>Spirochaetia</taxon>
        <taxon>Spirochaetales</taxon>
        <taxon>environmental samples</taxon>
    </lineage>
</organism>
<name>A0A3P3XIP1_9SPIR</name>
<keyword evidence="2" id="KW-0547">Nucleotide-binding</keyword>
<dbReference type="SUPFAM" id="SSF50331">
    <property type="entry name" value="MOP-like"/>
    <property type="match status" value="1"/>
</dbReference>